<dbReference type="Pfam" id="PF13671">
    <property type="entry name" value="AAA_33"/>
    <property type="match status" value="1"/>
</dbReference>
<dbReference type="SUPFAM" id="SSF52540">
    <property type="entry name" value="P-loop containing nucleoside triphosphate hydrolases"/>
    <property type="match status" value="1"/>
</dbReference>
<organism evidence="1 2">
    <name type="scientific">Kribbella yunnanensis</name>
    <dbReference type="NCBI Taxonomy" id="190194"/>
    <lineage>
        <taxon>Bacteria</taxon>
        <taxon>Bacillati</taxon>
        <taxon>Actinomycetota</taxon>
        <taxon>Actinomycetes</taxon>
        <taxon>Propionibacteriales</taxon>
        <taxon>Kribbellaceae</taxon>
        <taxon>Kribbella</taxon>
    </lineage>
</organism>
<dbReference type="Proteomes" id="UP001500280">
    <property type="component" value="Unassembled WGS sequence"/>
</dbReference>
<proteinExistence type="predicted"/>
<protein>
    <recommendedName>
        <fullName evidence="3">ATP-binding protein</fullName>
    </recommendedName>
</protein>
<accession>A0ABP4UF21</accession>
<dbReference type="Gene3D" id="3.40.50.300">
    <property type="entry name" value="P-loop containing nucleotide triphosphate hydrolases"/>
    <property type="match status" value="1"/>
</dbReference>
<gene>
    <name evidence="1" type="ORF">GCM10009745_59980</name>
</gene>
<keyword evidence="2" id="KW-1185">Reference proteome</keyword>
<reference evidence="2" key="1">
    <citation type="journal article" date="2019" name="Int. J. Syst. Evol. Microbiol.">
        <title>The Global Catalogue of Microorganisms (GCM) 10K type strain sequencing project: providing services to taxonomists for standard genome sequencing and annotation.</title>
        <authorList>
            <consortium name="The Broad Institute Genomics Platform"/>
            <consortium name="The Broad Institute Genome Sequencing Center for Infectious Disease"/>
            <person name="Wu L."/>
            <person name="Ma J."/>
        </authorList>
    </citation>
    <scope>NUCLEOTIDE SEQUENCE [LARGE SCALE GENOMIC DNA]</scope>
    <source>
        <strain evidence="2">JCM 14307</strain>
    </source>
</reference>
<evidence type="ECO:0000313" key="2">
    <source>
        <dbReference type="Proteomes" id="UP001500280"/>
    </source>
</evidence>
<dbReference type="EMBL" id="BAAANF010000019">
    <property type="protein sequence ID" value="GAA1704469.1"/>
    <property type="molecule type" value="Genomic_DNA"/>
</dbReference>
<evidence type="ECO:0000313" key="1">
    <source>
        <dbReference type="EMBL" id="GAA1704469.1"/>
    </source>
</evidence>
<sequence length="195" mass="21939">MVAMMNLAVVGAEEEIRYSGDAVVVLAGIPGAGKSTLLRRLYPEGEDHGGVRVFDSERLRAQWMRVLGPVPYSYWRPLLHLTYYVQVLKAMHSGPMVIHDCATRPWVRRVLGWRARRAGLPLHLILIDVPGEVARDGQWSRGRVVRTSSMETHCRRWPQLLALATQDPGQVIPGARSAIVLSRRQASRLQAITFR</sequence>
<name>A0ABP4UF21_9ACTN</name>
<dbReference type="InterPro" id="IPR027417">
    <property type="entry name" value="P-loop_NTPase"/>
</dbReference>
<evidence type="ECO:0008006" key="3">
    <source>
        <dbReference type="Google" id="ProtNLM"/>
    </source>
</evidence>
<comment type="caution">
    <text evidence="1">The sequence shown here is derived from an EMBL/GenBank/DDBJ whole genome shotgun (WGS) entry which is preliminary data.</text>
</comment>